<feature type="signal peptide" evidence="2">
    <location>
        <begin position="1"/>
        <end position="29"/>
    </location>
</feature>
<feature type="chain" id="PRO_5040043903" description="Secreted protein" evidence="2">
    <location>
        <begin position="30"/>
        <end position="76"/>
    </location>
</feature>
<evidence type="ECO:0000256" key="2">
    <source>
        <dbReference type="SAM" id="SignalP"/>
    </source>
</evidence>
<gene>
    <name evidence="3" type="ORF">PC117_g24479</name>
    <name evidence="4" type="ORF">PC129_g19502</name>
</gene>
<keyword evidence="2" id="KW-0732">Signal</keyword>
<dbReference type="Proteomes" id="UP000736787">
    <property type="component" value="Unassembled WGS sequence"/>
</dbReference>
<evidence type="ECO:0000313" key="5">
    <source>
        <dbReference type="Proteomes" id="UP000736787"/>
    </source>
</evidence>
<feature type="region of interest" description="Disordered" evidence="1">
    <location>
        <begin position="26"/>
        <end position="76"/>
    </location>
</feature>
<feature type="compositionally biased region" description="Polar residues" evidence="1">
    <location>
        <begin position="28"/>
        <end position="45"/>
    </location>
</feature>
<dbReference type="EMBL" id="RCMV01001258">
    <property type="protein sequence ID" value="KAG3209483.1"/>
    <property type="molecule type" value="Genomic_DNA"/>
</dbReference>
<comment type="caution">
    <text evidence="3">The sequence shown here is derived from an EMBL/GenBank/DDBJ whole genome shotgun (WGS) entry which is preliminary data.</text>
</comment>
<feature type="compositionally biased region" description="Basic residues" evidence="1">
    <location>
        <begin position="55"/>
        <end position="65"/>
    </location>
</feature>
<organism evidence="3 5">
    <name type="scientific">Phytophthora cactorum</name>
    <dbReference type="NCBI Taxonomy" id="29920"/>
    <lineage>
        <taxon>Eukaryota</taxon>
        <taxon>Sar</taxon>
        <taxon>Stramenopiles</taxon>
        <taxon>Oomycota</taxon>
        <taxon>Peronosporomycetes</taxon>
        <taxon>Peronosporales</taxon>
        <taxon>Peronosporaceae</taxon>
        <taxon>Phytophthora</taxon>
    </lineage>
</organism>
<evidence type="ECO:0000256" key="1">
    <source>
        <dbReference type="SAM" id="MobiDB-lite"/>
    </source>
</evidence>
<name>A0A8T1AUD9_9STRA</name>
<reference evidence="3" key="1">
    <citation type="submission" date="2018-10" db="EMBL/GenBank/DDBJ databases">
        <title>Effector identification in a new, highly contiguous assembly of the strawberry crown rot pathogen Phytophthora cactorum.</title>
        <authorList>
            <person name="Armitage A.D."/>
            <person name="Nellist C.F."/>
            <person name="Bates H."/>
            <person name="Vickerstaff R.J."/>
            <person name="Harrison R.J."/>
        </authorList>
    </citation>
    <scope>NUCLEOTIDE SEQUENCE</scope>
    <source>
        <strain evidence="3">4040</strain>
        <strain evidence="4">P421</strain>
    </source>
</reference>
<accession>A0A8T1AUD9</accession>
<proteinExistence type="predicted"/>
<evidence type="ECO:0000313" key="4">
    <source>
        <dbReference type="EMBL" id="KAG3209483.1"/>
    </source>
</evidence>
<protein>
    <recommendedName>
        <fullName evidence="6">Secreted protein</fullName>
    </recommendedName>
</protein>
<dbReference type="AlphaFoldDB" id="A0A8T1AUD9"/>
<sequence>MSIAASRQSIAVVANIYLIALAVAPTARSASPTGSWHSRVLQTTDDAPAPPQCQRRPRAAGHRGARSSSDDGRVLE</sequence>
<evidence type="ECO:0008006" key="6">
    <source>
        <dbReference type="Google" id="ProtNLM"/>
    </source>
</evidence>
<evidence type="ECO:0000313" key="3">
    <source>
        <dbReference type="EMBL" id="KAG2890320.1"/>
    </source>
</evidence>
<dbReference type="Proteomes" id="UP000760860">
    <property type="component" value="Unassembled WGS sequence"/>
</dbReference>
<dbReference type="EMBL" id="RCMK01001657">
    <property type="protein sequence ID" value="KAG2890320.1"/>
    <property type="molecule type" value="Genomic_DNA"/>
</dbReference>